<dbReference type="Proteomes" id="UP000198432">
    <property type="component" value="Unassembled WGS sequence"/>
</dbReference>
<sequence length="269" mass="30848">MLWLVLLLITSAQAFAQEMPRQLSLVRSTPVSSPTVISQDRNGNVYVLDARQNLVRIDSLGRPTGTFSPPTRGRIGSVEAWDPMKVLLFYEGRQELLLLDRFLRPISSTNLFDLNYSGTAKVVSPAGNEGYWLFDETNQTLSKLDLRLRQLTVETPLNLVLGNEQFDVRQLREYQNNVYLLDYNSGVYVFDNLGNYKKKLPFKGVSYMGFQGNALYFVQDGQLKLYDLYTQEERSIVLPDQKSYLTVLANPTQLYLFAPKAMDVYKWEL</sequence>
<proteinExistence type="predicted"/>
<evidence type="ECO:0000256" key="1">
    <source>
        <dbReference type="SAM" id="SignalP"/>
    </source>
</evidence>
<feature type="signal peptide" evidence="1">
    <location>
        <begin position="1"/>
        <end position="16"/>
    </location>
</feature>
<keyword evidence="3" id="KW-1185">Reference proteome</keyword>
<gene>
    <name evidence="2" type="ORF">SAMN06296052_101173</name>
</gene>
<accession>A0A239B5V5</accession>
<evidence type="ECO:0000313" key="3">
    <source>
        <dbReference type="Proteomes" id="UP000198432"/>
    </source>
</evidence>
<dbReference type="EMBL" id="FZOQ01000001">
    <property type="protein sequence ID" value="SNS03246.1"/>
    <property type="molecule type" value="Genomic_DNA"/>
</dbReference>
<reference evidence="3" key="1">
    <citation type="submission" date="2017-06" db="EMBL/GenBank/DDBJ databases">
        <authorList>
            <person name="Varghese N."/>
            <person name="Submissions S."/>
        </authorList>
    </citation>
    <scope>NUCLEOTIDE SEQUENCE [LARGE SCALE GENOMIC DNA]</scope>
    <source>
        <strain evidence="3">NKM1</strain>
    </source>
</reference>
<keyword evidence="1" id="KW-0732">Signal</keyword>
<dbReference type="SUPFAM" id="SSF63825">
    <property type="entry name" value="YWTD domain"/>
    <property type="match status" value="1"/>
</dbReference>
<evidence type="ECO:0000313" key="2">
    <source>
        <dbReference type="EMBL" id="SNS03246.1"/>
    </source>
</evidence>
<dbReference type="AlphaFoldDB" id="A0A239B5V5"/>
<feature type="chain" id="PRO_5012466926" evidence="1">
    <location>
        <begin position="17"/>
        <end position="269"/>
    </location>
</feature>
<name>A0A239B5V5_9BACT</name>
<organism evidence="2 3">
    <name type="scientific">Pontibacter ummariensis</name>
    <dbReference type="NCBI Taxonomy" id="1610492"/>
    <lineage>
        <taxon>Bacteria</taxon>
        <taxon>Pseudomonadati</taxon>
        <taxon>Bacteroidota</taxon>
        <taxon>Cytophagia</taxon>
        <taxon>Cytophagales</taxon>
        <taxon>Hymenobacteraceae</taxon>
        <taxon>Pontibacter</taxon>
    </lineage>
</organism>
<protein>
    <submittedName>
        <fullName evidence="2">Uncharacterized protein</fullName>
    </submittedName>
</protein>